<dbReference type="InterPro" id="IPR051554">
    <property type="entry name" value="Acetyltransferase_Eis"/>
</dbReference>
<proteinExistence type="inferred from homology"/>
<dbReference type="InterPro" id="IPR025559">
    <property type="entry name" value="Eis_dom"/>
</dbReference>
<accession>A0AA46TI94</accession>
<protein>
    <submittedName>
        <fullName evidence="6">GNAT family N-acetyltransferase</fullName>
        <ecNumber evidence="6">2.3.1.-</ecNumber>
    </submittedName>
</protein>
<dbReference type="SUPFAM" id="SSF55729">
    <property type="entry name" value="Acyl-CoA N-acyltransferases (Nat)"/>
    <property type="match status" value="1"/>
</dbReference>
<dbReference type="CDD" id="cd04301">
    <property type="entry name" value="NAT_SF"/>
    <property type="match status" value="1"/>
</dbReference>
<dbReference type="Gene3D" id="3.30.1050.10">
    <property type="entry name" value="SCP2 sterol-binding domain"/>
    <property type="match status" value="1"/>
</dbReference>
<dbReference type="NCBIfam" id="NF002367">
    <property type="entry name" value="PRK01346.1-4"/>
    <property type="match status" value="1"/>
</dbReference>
<dbReference type="Proteomes" id="UP001164390">
    <property type="component" value="Chromosome"/>
</dbReference>
<dbReference type="InterPro" id="IPR036527">
    <property type="entry name" value="SCP2_sterol-bd_dom_sf"/>
</dbReference>
<dbReference type="KEGG" id="sgrg:L0C25_01370"/>
<dbReference type="InterPro" id="IPR000182">
    <property type="entry name" value="GNAT_dom"/>
</dbReference>
<dbReference type="PANTHER" id="PTHR37817">
    <property type="entry name" value="N-ACETYLTRANSFERASE EIS"/>
    <property type="match status" value="1"/>
</dbReference>
<dbReference type="EC" id="2.3.1.-" evidence="6"/>
<organism evidence="6 7">
    <name type="scientific">Solicola gregarius</name>
    <dbReference type="NCBI Taxonomy" id="2908642"/>
    <lineage>
        <taxon>Bacteria</taxon>
        <taxon>Bacillati</taxon>
        <taxon>Actinomycetota</taxon>
        <taxon>Actinomycetes</taxon>
        <taxon>Propionibacteriales</taxon>
        <taxon>Nocardioidaceae</taxon>
        <taxon>Solicola</taxon>
    </lineage>
</organism>
<dbReference type="PROSITE" id="PS51186">
    <property type="entry name" value="GNAT"/>
    <property type="match status" value="1"/>
</dbReference>
<evidence type="ECO:0000259" key="5">
    <source>
        <dbReference type="PROSITE" id="PS51186"/>
    </source>
</evidence>
<dbReference type="Pfam" id="PF13530">
    <property type="entry name" value="SCP2_2"/>
    <property type="match status" value="1"/>
</dbReference>
<dbReference type="EMBL" id="CP094970">
    <property type="protein sequence ID" value="UYM05755.1"/>
    <property type="molecule type" value="Genomic_DNA"/>
</dbReference>
<dbReference type="GO" id="GO:0034069">
    <property type="term" value="F:aminoglycoside N-acetyltransferase activity"/>
    <property type="evidence" value="ECO:0007669"/>
    <property type="project" value="TreeGrafter"/>
</dbReference>
<evidence type="ECO:0000256" key="3">
    <source>
        <dbReference type="ARBA" id="ARBA00023315"/>
    </source>
</evidence>
<feature type="active site" description="Proton acceptor; via carboxylate" evidence="4">
    <location>
        <position position="423"/>
    </location>
</feature>
<sequence length="423" mass="46381">MAKPDISVVRATDDDRYLATDQIVWFEEIPGASTSEQLLGVPADQRFAVEMADADPGAYAGIYGVRPMQLAVPAGPTGRARLVPCAGLTWVGVHPDHRRRGILTAMLRHHVEQTHREGVALSALHASEPAIYGRHGYGVTTPTYAVTLGRGTELRAPGLDAAAGEVRTRFETASETGMAERVRECDLRIAEGSPGVIVGDESFYSYIMQANGWPEQRRDKEPMRFLFAVRDGEEVGLAAFRRYHKWDNGRPQGRLEVLGLGGDPVTRLALLRRLLDFDLMASVELPRVGTDDPLWSWIGPRAADKVDVHENLWIRIIDLPEALPLRAYAEDCDVIVDVNDPAAPWQAGRWRIRVRDGAASAERTEDTADVELPVAALGSAYLGGTNLVAMHNAGLLDERRPGAIAELWRAFRTDLAPSPAMGF</sequence>
<feature type="binding site" evidence="4">
    <location>
        <begin position="91"/>
        <end position="93"/>
    </location>
    <ligand>
        <name>acetyl-CoA</name>
        <dbReference type="ChEBI" id="CHEBI:57288"/>
    </ligand>
</feature>
<evidence type="ECO:0000256" key="1">
    <source>
        <dbReference type="ARBA" id="ARBA00009213"/>
    </source>
</evidence>
<keyword evidence="7" id="KW-1185">Reference proteome</keyword>
<dbReference type="HAMAP" id="MF_01812">
    <property type="entry name" value="Eis"/>
    <property type="match status" value="1"/>
</dbReference>
<dbReference type="InterPro" id="IPR022902">
    <property type="entry name" value="NAcTrfase_Eis"/>
</dbReference>
<comment type="similarity">
    <text evidence="1 4">Belongs to the acetyltransferase Eis family.</text>
</comment>
<dbReference type="InterPro" id="IPR016181">
    <property type="entry name" value="Acyl_CoA_acyltransferase"/>
</dbReference>
<feature type="active site" description="Proton donor" evidence="4">
    <location>
        <position position="132"/>
    </location>
</feature>
<feature type="binding site" evidence="4">
    <location>
        <begin position="127"/>
        <end position="128"/>
    </location>
    <ligand>
        <name>acetyl-CoA</name>
        <dbReference type="ChEBI" id="CHEBI:57288"/>
    </ligand>
</feature>
<evidence type="ECO:0000256" key="2">
    <source>
        <dbReference type="ARBA" id="ARBA00022679"/>
    </source>
</evidence>
<dbReference type="RefSeq" id="WP_271634580.1">
    <property type="nucleotide sequence ID" value="NZ_CP094970.1"/>
</dbReference>
<feature type="binding site" evidence="4">
    <location>
        <begin position="99"/>
        <end position="104"/>
    </location>
    <ligand>
        <name>acetyl-CoA</name>
        <dbReference type="ChEBI" id="CHEBI:57288"/>
    </ligand>
</feature>
<dbReference type="Pfam" id="PF13527">
    <property type="entry name" value="Acetyltransf_9"/>
    <property type="match status" value="1"/>
</dbReference>
<keyword evidence="3 4" id="KW-0012">Acyltransferase</keyword>
<keyword evidence="2 4" id="KW-0808">Transferase</keyword>
<dbReference type="AlphaFoldDB" id="A0AA46TI94"/>
<comment type="subunit">
    <text evidence="4">Homohexamer; trimer of dimers.</text>
</comment>
<name>A0AA46TI94_9ACTN</name>
<evidence type="ECO:0000313" key="7">
    <source>
        <dbReference type="Proteomes" id="UP001164390"/>
    </source>
</evidence>
<gene>
    <name evidence="6" type="ORF">L0C25_01370</name>
</gene>
<reference evidence="6" key="1">
    <citation type="submission" date="2022-01" db="EMBL/GenBank/DDBJ databases">
        <title>Nocardioidaceae gen. sp. A5X3R13.</title>
        <authorList>
            <person name="Lopez Marin M.A."/>
            <person name="Uhlik O."/>
        </authorList>
    </citation>
    <scope>NUCLEOTIDE SEQUENCE</scope>
    <source>
        <strain evidence="6">A5X3R13</strain>
    </source>
</reference>
<dbReference type="Gene3D" id="3.40.630.30">
    <property type="match status" value="2"/>
</dbReference>
<dbReference type="GO" id="GO:0030649">
    <property type="term" value="P:aminoglycoside antibiotic catabolic process"/>
    <property type="evidence" value="ECO:0007669"/>
    <property type="project" value="TreeGrafter"/>
</dbReference>
<evidence type="ECO:0000313" key="6">
    <source>
        <dbReference type="EMBL" id="UYM05755.1"/>
    </source>
</evidence>
<dbReference type="SUPFAM" id="SSF55718">
    <property type="entry name" value="SCP-like"/>
    <property type="match status" value="1"/>
</dbReference>
<feature type="domain" description="N-acetyltransferase" evidence="5">
    <location>
        <begin position="4"/>
        <end position="157"/>
    </location>
</feature>
<dbReference type="PANTHER" id="PTHR37817:SF1">
    <property type="entry name" value="N-ACETYLTRANSFERASE EIS"/>
    <property type="match status" value="1"/>
</dbReference>
<evidence type="ECO:0000256" key="4">
    <source>
        <dbReference type="HAMAP-Rule" id="MF_01812"/>
    </source>
</evidence>